<dbReference type="PROSITE" id="PS00719">
    <property type="entry name" value="GLYCOSYL_HYDROL_F2_1"/>
    <property type="match status" value="1"/>
</dbReference>
<dbReference type="InterPro" id="IPR023230">
    <property type="entry name" value="Glyco_hydro_2_CS"/>
</dbReference>
<keyword evidence="6 8" id="KW-0326">Glycosidase</keyword>
<evidence type="ECO:0000256" key="1">
    <source>
        <dbReference type="ARBA" id="ARBA00001412"/>
    </source>
</evidence>
<accession>A0A1M5EPR9</accession>
<dbReference type="Gene3D" id="2.60.120.260">
    <property type="entry name" value="Galactose-binding domain-like"/>
    <property type="match status" value="1"/>
</dbReference>
<evidence type="ECO:0000313" key="10">
    <source>
        <dbReference type="EMBL" id="SHF81022.1"/>
    </source>
</evidence>
<dbReference type="InterPro" id="IPR006101">
    <property type="entry name" value="Glyco_hydro_2"/>
</dbReference>
<dbReference type="InterPro" id="IPR023232">
    <property type="entry name" value="Glyco_hydro_2_AS"/>
</dbReference>
<dbReference type="InterPro" id="IPR006104">
    <property type="entry name" value="Glyco_hydro_2_N"/>
</dbReference>
<comment type="catalytic activity">
    <reaction evidence="1 8">
        <text>Hydrolysis of terminal non-reducing beta-D-galactose residues in beta-D-galactosides.</text>
        <dbReference type="EC" id="3.2.1.23"/>
    </reaction>
</comment>
<dbReference type="PRINTS" id="PR00132">
    <property type="entry name" value="GLHYDRLASE2"/>
</dbReference>
<dbReference type="FunFam" id="2.60.40.10:FF:000680">
    <property type="entry name" value="Beta-galactosidase"/>
    <property type="match status" value="1"/>
</dbReference>
<evidence type="ECO:0000256" key="7">
    <source>
        <dbReference type="ARBA" id="ARBA00032230"/>
    </source>
</evidence>
<evidence type="ECO:0000256" key="8">
    <source>
        <dbReference type="RuleBase" id="RU361154"/>
    </source>
</evidence>
<evidence type="ECO:0000256" key="2">
    <source>
        <dbReference type="ARBA" id="ARBA00007401"/>
    </source>
</evidence>
<comment type="similarity">
    <text evidence="2 8">Belongs to the glycosyl hydrolase 2 family.</text>
</comment>
<evidence type="ECO:0000256" key="3">
    <source>
        <dbReference type="ARBA" id="ARBA00012756"/>
    </source>
</evidence>
<dbReference type="InterPro" id="IPR014718">
    <property type="entry name" value="GH-type_carb-bd"/>
</dbReference>
<dbReference type="GO" id="GO:0005990">
    <property type="term" value="P:lactose catabolic process"/>
    <property type="evidence" value="ECO:0007669"/>
    <property type="project" value="TreeGrafter"/>
</dbReference>
<dbReference type="SUPFAM" id="SSF51445">
    <property type="entry name" value="(Trans)glycosidases"/>
    <property type="match status" value="1"/>
</dbReference>
<protein>
    <recommendedName>
        <fullName evidence="4 8">Beta-galactosidase</fullName>
        <ecNumber evidence="3 8">3.2.1.23</ecNumber>
    </recommendedName>
    <alternativeName>
        <fullName evidence="7 8">Lactase</fullName>
    </alternativeName>
</protein>
<sequence length="1035" mass="118022">MYDMRKPLPVWEDLSTLSINREPEHATLIPYADIESALESERGLSPYFRLLSGNWKFHYAPSPAETPEGFEQESYNVSEWDTIPVPSNWQMLGYGKPNYTNVAYPFPVDPPFVPDENPVGSYRRNFMIPENWKDRQVFLVFEGVDSAFMVWVNGKMVGYSKGSHLPSEFNITPFIRIGENTIAVQVYQWSDGSYLEDQDKWRLSGIFRDVYLFATPDVHIRDVHIKTKLDEQYINAVLDVKINVKNYAKEKSDGYQIVATLVDDSKNTVFERAYDEVLSLNGDEEKELRMSFDVSNPKKWTAETPNLYTLLVTLKDSTGAIQEVESFNVGFRQVEIKDGKLLVNGTPIKIKGVNRHDTHPDLGYAVTIESMIQDITLMKQHNINAVRTSHYPNDPRWLDLCDRYGLYVIDETDLEAHGFAFTGNVSQLACDPAWKEAFIDRARRMVHRDKNHPSVIIWSLGNESGYGPNHDAMAEWIRTVDTTRPIHYEGAFDSPVMDIVSVMYPRVDYLIEQGEKINDPRPFFMCEYAHAMGNGPGNLKEYWDAIYKYPRLLGGCVWEWVDHGIRQKTESGEEWFAYGGDFGDKPNDGNFCIDGLMFPDRRPYPGVIELKKAIEPVQVYPVDLLKGQVKIVNRYNFLSLEHLEASWAVMCDGDAVQQGTLPVLHTPAGQEELLTIPYSCPTPKPGAEYWLNITFALREATIWAPKGHIVAWSQFKLPLEVPKIPVIKISSMPPLKWNETDRELAISGEDFRLVFDKFRGTIASLEYQGVPMVSKGPKINIWRAPTDNDVHQAREWIKAGLDRLVPRIEDIEVQSHKSQAIKVRVQSVLGPYSIAPAFRSVVTYTIYGTGDIIITTDLSPLKELPHLPRIGLQMRMPGQFDRFAWYGRGPHENYIDRKESALVGVYEGTVEEQYVPYIRPQEYGNKSDVRWASVTDIRGYGLLVVGMPTLNVSVQQYSTEDLTSANHTYELKRLDETVLNMDYEHGGLGSNSCGPGPLPQYQLQPVDTSFSVRIRPFARSIWTPARLSKLMPEIL</sequence>
<dbReference type="PANTHER" id="PTHR46323:SF2">
    <property type="entry name" value="BETA-GALACTOSIDASE"/>
    <property type="match status" value="1"/>
</dbReference>
<dbReference type="AlphaFoldDB" id="A0A1M5EPR9"/>
<dbReference type="InterPro" id="IPR036156">
    <property type="entry name" value="Beta-gal/glucu_dom_sf"/>
</dbReference>
<feature type="domain" description="Beta galactosidase small chain/" evidence="9">
    <location>
        <begin position="745"/>
        <end position="1015"/>
    </location>
</feature>
<dbReference type="Gene3D" id="3.20.20.80">
    <property type="entry name" value="Glycosidases"/>
    <property type="match status" value="1"/>
</dbReference>
<dbReference type="SUPFAM" id="SSF49303">
    <property type="entry name" value="beta-Galactosidase/glucuronidase domain"/>
    <property type="match status" value="2"/>
</dbReference>
<dbReference type="GO" id="GO:0009341">
    <property type="term" value="C:beta-galactosidase complex"/>
    <property type="evidence" value="ECO:0007669"/>
    <property type="project" value="InterPro"/>
</dbReference>
<dbReference type="RefSeq" id="WP_234946049.1">
    <property type="nucleotide sequence ID" value="NZ_FQVH01000047.1"/>
</dbReference>
<dbReference type="Pfam" id="PF02836">
    <property type="entry name" value="Glyco_hydro_2_C"/>
    <property type="match status" value="1"/>
</dbReference>
<dbReference type="PROSITE" id="PS00608">
    <property type="entry name" value="GLYCOSYL_HYDROL_F2_2"/>
    <property type="match status" value="1"/>
</dbReference>
<dbReference type="InterPro" id="IPR011013">
    <property type="entry name" value="Gal_mutarotase_sf_dom"/>
</dbReference>
<organism evidence="10 11">
    <name type="scientific">Caldanaerobius fijiensis DSM 17918</name>
    <dbReference type="NCBI Taxonomy" id="1121256"/>
    <lineage>
        <taxon>Bacteria</taxon>
        <taxon>Bacillati</taxon>
        <taxon>Bacillota</taxon>
        <taxon>Clostridia</taxon>
        <taxon>Thermoanaerobacterales</taxon>
        <taxon>Thermoanaerobacteraceae</taxon>
        <taxon>Caldanaerobius</taxon>
    </lineage>
</organism>
<dbReference type="FunFam" id="3.20.20.80:FF:000018">
    <property type="entry name" value="Beta-galactosidase"/>
    <property type="match status" value="1"/>
</dbReference>
<dbReference type="InterPro" id="IPR004199">
    <property type="entry name" value="B-gal_small/dom_5"/>
</dbReference>
<dbReference type="Gene3D" id="2.60.40.10">
    <property type="entry name" value="Immunoglobulins"/>
    <property type="match status" value="2"/>
</dbReference>
<reference evidence="10 11" key="1">
    <citation type="submission" date="2016-11" db="EMBL/GenBank/DDBJ databases">
        <authorList>
            <person name="Jaros S."/>
            <person name="Januszkiewicz K."/>
            <person name="Wedrychowicz H."/>
        </authorList>
    </citation>
    <scope>NUCLEOTIDE SEQUENCE [LARGE SCALE GENOMIC DNA]</scope>
    <source>
        <strain evidence="10 11">DSM 17918</strain>
    </source>
</reference>
<dbReference type="Gene3D" id="2.70.98.10">
    <property type="match status" value="1"/>
</dbReference>
<dbReference type="SUPFAM" id="SSF49785">
    <property type="entry name" value="Galactose-binding domain-like"/>
    <property type="match status" value="1"/>
</dbReference>
<dbReference type="SUPFAM" id="SSF74650">
    <property type="entry name" value="Galactose mutarotase-like"/>
    <property type="match status" value="1"/>
</dbReference>
<dbReference type="STRING" id="1121256.SAMN02746089_02589"/>
<dbReference type="InterPro" id="IPR006103">
    <property type="entry name" value="Glyco_hydro_2_cat"/>
</dbReference>
<dbReference type="InterPro" id="IPR013783">
    <property type="entry name" value="Ig-like_fold"/>
</dbReference>
<dbReference type="EC" id="3.2.1.23" evidence="3 8"/>
<evidence type="ECO:0000256" key="5">
    <source>
        <dbReference type="ARBA" id="ARBA00022801"/>
    </source>
</evidence>
<dbReference type="GO" id="GO:0004565">
    <property type="term" value="F:beta-galactosidase activity"/>
    <property type="evidence" value="ECO:0007669"/>
    <property type="project" value="UniProtKB-EC"/>
</dbReference>
<dbReference type="EMBL" id="FQVH01000047">
    <property type="protein sequence ID" value="SHF81022.1"/>
    <property type="molecule type" value="Genomic_DNA"/>
</dbReference>
<dbReference type="InterPro" id="IPR017853">
    <property type="entry name" value="GH"/>
</dbReference>
<dbReference type="GO" id="GO:0030246">
    <property type="term" value="F:carbohydrate binding"/>
    <property type="evidence" value="ECO:0007669"/>
    <property type="project" value="InterPro"/>
</dbReference>
<gene>
    <name evidence="10" type="ORF">SAMN02746089_02589</name>
</gene>
<proteinExistence type="inferred from homology"/>
<evidence type="ECO:0000256" key="4">
    <source>
        <dbReference type="ARBA" id="ARBA00013303"/>
    </source>
</evidence>
<evidence type="ECO:0000313" key="11">
    <source>
        <dbReference type="Proteomes" id="UP000184088"/>
    </source>
</evidence>
<dbReference type="Pfam" id="PF02929">
    <property type="entry name" value="Bgal_small_N"/>
    <property type="match status" value="1"/>
</dbReference>
<dbReference type="InterPro" id="IPR032312">
    <property type="entry name" value="LacZ_4"/>
</dbReference>
<dbReference type="Pfam" id="PF00703">
    <property type="entry name" value="Glyco_hydro_2"/>
    <property type="match status" value="1"/>
</dbReference>
<dbReference type="InterPro" id="IPR006102">
    <property type="entry name" value="Ig-like_GH2"/>
</dbReference>
<dbReference type="InterPro" id="IPR008979">
    <property type="entry name" value="Galactose-bd-like_sf"/>
</dbReference>
<dbReference type="Pfam" id="PF16353">
    <property type="entry name" value="LacZ_4"/>
    <property type="match status" value="1"/>
</dbReference>
<dbReference type="InterPro" id="IPR050347">
    <property type="entry name" value="Bact_Beta-galactosidase"/>
</dbReference>
<dbReference type="PANTHER" id="PTHR46323">
    <property type="entry name" value="BETA-GALACTOSIDASE"/>
    <property type="match status" value="1"/>
</dbReference>
<keyword evidence="11" id="KW-1185">Reference proteome</keyword>
<evidence type="ECO:0000256" key="6">
    <source>
        <dbReference type="ARBA" id="ARBA00023295"/>
    </source>
</evidence>
<dbReference type="Pfam" id="PF02837">
    <property type="entry name" value="Glyco_hydro_2_N"/>
    <property type="match status" value="1"/>
</dbReference>
<keyword evidence="5 8" id="KW-0378">Hydrolase</keyword>
<dbReference type="Proteomes" id="UP000184088">
    <property type="component" value="Unassembled WGS sequence"/>
</dbReference>
<name>A0A1M5EPR9_9THEO</name>
<dbReference type="SMART" id="SM01038">
    <property type="entry name" value="Bgal_small_N"/>
    <property type="match status" value="1"/>
</dbReference>
<evidence type="ECO:0000259" key="9">
    <source>
        <dbReference type="SMART" id="SM01038"/>
    </source>
</evidence>